<evidence type="ECO:0000313" key="3">
    <source>
        <dbReference type="EMBL" id="ETN38350.1"/>
    </source>
</evidence>
<keyword evidence="4" id="KW-1185">Reference proteome</keyword>
<dbReference type="RefSeq" id="XP_008718939.1">
    <property type="nucleotide sequence ID" value="XM_008720717.1"/>
</dbReference>
<dbReference type="AlphaFoldDB" id="W2RPW8"/>
<dbReference type="PANTHER" id="PTHR38122">
    <property type="entry name" value="GLYCOPROTEIN X"/>
    <property type="match status" value="1"/>
</dbReference>
<dbReference type="PANTHER" id="PTHR38122:SF1">
    <property type="entry name" value="GLYCOPROTEIN X"/>
    <property type="match status" value="1"/>
</dbReference>
<dbReference type="OrthoDB" id="5414836at2759"/>
<evidence type="ECO:0000256" key="1">
    <source>
        <dbReference type="SAM" id="MobiDB-lite"/>
    </source>
</evidence>
<dbReference type="Proteomes" id="UP000030752">
    <property type="component" value="Unassembled WGS sequence"/>
</dbReference>
<keyword evidence="2" id="KW-0732">Signal</keyword>
<feature type="signal peptide" evidence="2">
    <location>
        <begin position="1"/>
        <end position="22"/>
    </location>
</feature>
<organism evidence="3 4">
    <name type="scientific">Cyphellophora europaea (strain CBS 101466)</name>
    <name type="common">Phialophora europaea</name>
    <dbReference type="NCBI Taxonomy" id="1220924"/>
    <lineage>
        <taxon>Eukaryota</taxon>
        <taxon>Fungi</taxon>
        <taxon>Dikarya</taxon>
        <taxon>Ascomycota</taxon>
        <taxon>Pezizomycotina</taxon>
        <taxon>Eurotiomycetes</taxon>
        <taxon>Chaetothyriomycetidae</taxon>
        <taxon>Chaetothyriales</taxon>
        <taxon>Cyphellophoraceae</taxon>
        <taxon>Cyphellophora</taxon>
    </lineage>
</organism>
<feature type="compositionally biased region" description="Polar residues" evidence="1">
    <location>
        <begin position="509"/>
        <end position="520"/>
    </location>
</feature>
<feature type="region of interest" description="Disordered" evidence="1">
    <location>
        <begin position="509"/>
        <end position="536"/>
    </location>
</feature>
<accession>W2RPW8</accession>
<dbReference type="InParanoid" id="W2RPW8"/>
<reference evidence="3 4" key="1">
    <citation type="submission" date="2013-03" db="EMBL/GenBank/DDBJ databases">
        <title>The Genome Sequence of Phialophora europaea CBS 101466.</title>
        <authorList>
            <consortium name="The Broad Institute Genomics Platform"/>
            <person name="Cuomo C."/>
            <person name="de Hoog S."/>
            <person name="Gorbushina A."/>
            <person name="Walker B."/>
            <person name="Young S.K."/>
            <person name="Zeng Q."/>
            <person name="Gargeya S."/>
            <person name="Fitzgerald M."/>
            <person name="Haas B."/>
            <person name="Abouelleil A."/>
            <person name="Allen A.W."/>
            <person name="Alvarado L."/>
            <person name="Arachchi H.M."/>
            <person name="Berlin A.M."/>
            <person name="Chapman S.B."/>
            <person name="Gainer-Dewar J."/>
            <person name="Goldberg J."/>
            <person name="Griggs A."/>
            <person name="Gujja S."/>
            <person name="Hansen M."/>
            <person name="Howarth C."/>
            <person name="Imamovic A."/>
            <person name="Ireland A."/>
            <person name="Larimer J."/>
            <person name="McCowan C."/>
            <person name="Murphy C."/>
            <person name="Pearson M."/>
            <person name="Poon T.W."/>
            <person name="Priest M."/>
            <person name="Roberts A."/>
            <person name="Saif S."/>
            <person name="Shea T."/>
            <person name="Sisk P."/>
            <person name="Sykes S."/>
            <person name="Wortman J."/>
            <person name="Nusbaum C."/>
            <person name="Birren B."/>
        </authorList>
    </citation>
    <scope>NUCLEOTIDE SEQUENCE [LARGE SCALE GENOMIC DNA]</scope>
    <source>
        <strain evidence="3 4">CBS 101466</strain>
    </source>
</reference>
<dbReference type="VEuPathDB" id="FungiDB:HMPREF1541_06385"/>
<name>W2RPW8_CYPE1</name>
<evidence type="ECO:0000313" key="4">
    <source>
        <dbReference type="Proteomes" id="UP000030752"/>
    </source>
</evidence>
<dbReference type="HOGENOM" id="CLU_438040_0_0_1"/>
<dbReference type="EMBL" id="KB822722">
    <property type="protein sequence ID" value="ETN38350.1"/>
    <property type="molecule type" value="Genomic_DNA"/>
</dbReference>
<dbReference type="eggNOG" id="ENOG502S2BG">
    <property type="taxonomic scope" value="Eukaryota"/>
</dbReference>
<sequence length="564" mass="59446">MAILKQFGCWTALTAALAAASGTETWVPYPVPVETSILTKTQYSTCPPPVTVNNTQYLTATTTIYETMFFTDILTTTQPTTETEITTDVQLFTETETTPTTEISIQPTTATEVQLLTATVTTPTTVTETTPVTELVTLTATQELELYTTTTRLTSLRICPTRVSNPTFTVDVPMPTQWTWGCPPGWICKPQQENCDFEAGLPDRNFYCSPNECVPASVLPEPLPNWGSDIYSNSTPLTDPSLGVVALADTFNMNPTDFGLTYDIFVVDKEVVITSTFIVPPAATQAALPASNNTYTRFKGRQAQTTIPAPCYTWCNNGLLEVQSSGKTPRICQPNSAFLISLNSCRACVDAHWVDAPTPDTLLRVAPQFQQFLDYCEGFVTTTTTGTMTATEVSGSETLTSVVETSSVTAIPTSVVTSEPSSSVITSAVVTEVTSTSVSGIAPTPASTYTGSEVTDLTVVVPTNGSFATLSGSDLIGATLIVPAKGASQTEVITSGSSTYTTEITVAPSASQTLGDQTSALEPPESGSATSSGPAVETGDSMAVAIEVPVGLLLGVAVIAGVLL</sequence>
<feature type="chain" id="PRO_5004823774" evidence="2">
    <location>
        <begin position="23"/>
        <end position="564"/>
    </location>
</feature>
<gene>
    <name evidence="3" type="ORF">HMPREF1541_06385</name>
</gene>
<protein>
    <submittedName>
        <fullName evidence="3">Uncharacterized protein</fullName>
    </submittedName>
</protein>
<dbReference type="GeneID" id="19973724"/>
<proteinExistence type="predicted"/>
<evidence type="ECO:0000256" key="2">
    <source>
        <dbReference type="SAM" id="SignalP"/>
    </source>
</evidence>